<keyword evidence="10" id="KW-1185">Reference proteome</keyword>
<evidence type="ECO:0000313" key="10">
    <source>
        <dbReference type="Proteomes" id="UP000637578"/>
    </source>
</evidence>
<evidence type="ECO:0000256" key="3">
    <source>
        <dbReference type="ARBA" id="ARBA00022801"/>
    </source>
</evidence>
<feature type="domain" description="Peptidase M16 N-terminal" evidence="7">
    <location>
        <begin position="16"/>
        <end position="132"/>
    </location>
</feature>
<dbReference type="InterPro" id="IPR050626">
    <property type="entry name" value="Peptidase_M16"/>
</dbReference>
<dbReference type="GO" id="GO:0006508">
    <property type="term" value="P:proteolysis"/>
    <property type="evidence" value="ECO:0007669"/>
    <property type="project" value="UniProtKB-KW"/>
</dbReference>
<keyword evidence="3" id="KW-0378">Hydrolase</keyword>
<dbReference type="InterPro" id="IPR011249">
    <property type="entry name" value="Metalloenz_LuxS/M16"/>
</dbReference>
<evidence type="ECO:0000256" key="5">
    <source>
        <dbReference type="ARBA" id="ARBA00023049"/>
    </source>
</evidence>
<organism evidence="9 10">
    <name type="scientific">Longimycelium tulufanense</name>
    <dbReference type="NCBI Taxonomy" id="907463"/>
    <lineage>
        <taxon>Bacteria</taxon>
        <taxon>Bacillati</taxon>
        <taxon>Actinomycetota</taxon>
        <taxon>Actinomycetes</taxon>
        <taxon>Pseudonocardiales</taxon>
        <taxon>Pseudonocardiaceae</taxon>
        <taxon>Longimycelium</taxon>
    </lineage>
</organism>
<accession>A0A8J3FTM9</accession>
<comment type="similarity">
    <text evidence="1">Belongs to the peptidase M16 family.</text>
</comment>
<dbReference type="PANTHER" id="PTHR43690">
    <property type="entry name" value="NARDILYSIN"/>
    <property type="match status" value="1"/>
</dbReference>
<evidence type="ECO:0000256" key="4">
    <source>
        <dbReference type="ARBA" id="ARBA00022833"/>
    </source>
</evidence>
<keyword evidence="5" id="KW-0482">Metalloprotease</keyword>
<dbReference type="InterPro" id="IPR011765">
    <property type="entry name" value="Pept_M16_N"/>
</dbReference>
<gene>
    <name evidence="9" type="ORF">GCM10012275_11330</name>
</gene>
<evidence type="ECO:0000256" key="2">
    <source>
        <dbReference type="ARBA" id="ARBA00022670"/>
    </source>
</evidence>
<reference evidence="9" key="2">
    <citation type="submission" date="2020-09" db="EMBL/GenBank/DDBJ databases">
        <authorList>
            <person name="Sun Q."/>
            <person name="Zhou Y."/>
        </authorList>
    </citation>
    <scope>NUCLEOTIDE SEQUENCE</scope>
    <source>
        <strain evidence="9">CGMCC 4.5737</strain>
    </source>
</reference>
<name>A0A8J3FTM9_9PSEU</name>
<dbReference type="AlphaFoldDB" id="A0A8J3FTM9"/>
<feature type="domain" description="Peptidase M16 C-terminal" evidence="8">
    <location>
        <begin position="173"/>
        <end position="353"/>
    </location>
</feature>
<dbReference type="RefSeq" id="WP_189054599.1">
    <property type="nucleotide sequence ID" value="NZ_BMMK01000003.1"/>
</dbReference>
<dbReference type="InterPro" id="IPR007863">
    <property type="entry name" value="Peptidase_M16_C"/>
</dbReference>
<dbReference type="Gene3D" id="3.30.830.10">
    <property type="entry name" value="Metalloenzyme, LuxS/M16 peptidase-like"/>
    <property type="match status" value="2"/>
</dbReference>
<keyword evidence="2" id="KW-0645">Protease</keyword>
<evidence type="ECO:0000259" key="7">
    <source>
        <dbReference type="Pfam" id="PF00675"/>
    </source>
</evidence>
<comment type="caution">
    <text evidence="9">The sequence shown here is derived from an EMBL/GenBank/DDBJ whole genome shotgun (WGS) entry which is preliminary data.</text>
</comment>
<dbReference type="Pfam" id="PF05193">
    <property type="entry name" value="Peptidase_M16_C"/>
    <property type="match status" value="1"/>
</dbReference>
<proteinExistence type="inferred from homology"/>
<protein>
    <submittedName>
        <fullName evidence="9">Peptidase M16</fullName>
    </submittedName>
</protein>
<evidence type="ECO:0000256" key="1">
    <source>
        <dbReference type="ARBA" id="ARBA00007261"/>
    </source>
</evidence>
<dbReference type="EMBL" id="BMMK01000003">
    <property type="protein sequence ID" value="GGM42086.1"/>
    <property type="molecule type" value="Genomic_DNA"/>
</dbReference>
<evidence type="ECO:0000256" key="6">
    <source>
        <dbReference type="SAM" id="MobiDB-lite"/>
    </source>
</evidence>
<dbReference type="GO" id="GO:0046872">
    <property type="term" value="F:metal ion binding"/>
    <property type="evidence" value="ECO:0007669"/>
    <property type="project" value="InterPro"/>
</dbReference>
<feature type="compositionally biased region" description="Pro residues" evidence="6">
    <location>
        <begin position="218"/>
        <end position="231"/>
    </location>
</feature>
<reference evidence="9" key="1">
    <citation type="journal article" date="2014" name="Int. J. Syst. Evol. Microbiol.">
        <title>Complete genome sequence of Corynebacterium casei LMG S-19264T (=DSM 44701T), isolated from a smear-ripened cheese.</title>
        <authorList>
            <consortium name="US DOE Joint Genome Institute (JGI-PGF)"/>
            <person name="Walter F."/>
            <person name="Albersmeier A."/>
            <person name="Kalinowski J."/>
            <person name="Ruckert C."/>
        </authorList>
    </citation>
    <scope>NUCLEOTIDE SEQUENCE</scope>
    <source>
        <strain evidence="9">CGMCC 4.5737</strain>
    </source>
</reference>
<keyword evidence="4" id="KW-0862">Zinc</keyword>
<evidence type="ECO:0000259" key="8">
    <source>
        <dbReference type="Pfam" id="PF05193"/>
    </source>
</evidence>
<dbReference type="PANTHER" id="PTHR43690:SF17">
    <property type="entry name" value="PROTEIN YHJJ"/>
    <property type="match status" value="1"/>
</dbReference>
<sequence>MAAPQLHRFTLPNGLRVVLAPDHSAPVIAVSVHYDVGFRSEPEGRTGFAHLFEHLMFQGSESLEKLAHFRHVQGSGGTFNGSTHPDYTDYFEVLPSAALERALFLEADRMRAPRITEENLRNQVDVVKEEIRLNVLNRPYGGFPWIHLPPVLYRTFANAHNGYGDFTDLEQATVDDCAAFFDTYYSPGNAVLTVAGDLDVATTTELVHRHFGDVPARGTPPRPSFAEPPPAGEQRAEHLDPHAPLPALAVGYRLPDPVAELDAYLANVVLAAVLTDGHSSRLEQRLVHREALVTDVSAGCGLFSALDARDPDTFTVTAIHPPEAHPDRVLAVLDEELDRLAGEGPDADELGRVTARWVAGLHHDHDRLVSRTLAYGAMELLHGRAEIVGELPRRISAITPADVAAAAKALRPDSRAVLTVVPNGGSQ</sequence>
<dbReference type="Pfam" id="PF00675">
    <property type="entry name" value="Peptidase_M16"/>
    <property type="match status" value="1"/>
</dbReference>
<dbReference type="Proteomes" id="UP000637578">
    <property type="component" value="Unassembled WGS sequence"/>
</dbReference>
<evidence type="ECO:0000313" key="9">
    <source>
        <dbReference type="EMBL" id="GGM42086.1"/>
    </source>
</evidence>
<dbReference type="GO" id="GO:0008237">
    <property type="term" value="F:metallopeptidase activity"/>
    <property type="evidence" value="ECO:0007669"/>
    <property type="project" value="UniProtKB-KW"/>
</dbReference>
<dbReference type="SUPFAM" id="SSF63411">
    <property type="entry name" value="LuxS/MPP-like metallohydrolase"/>
    <property type="match status" value="2"/>
</dbReference>
<feature type="region of interest" description="Disordered" evidence="6">
    <location>
        <begin position="211"/>
        <end position="238"/>
    </location>
</feature>